<gene>
    <name evidence="2" type="ORF">M9Y10_002807</name>
</gene>
<proteinExistence type="predicted"/>
<name>A0ABR2LAU5_9EUKA</name>
<keyword evidence="1" id="KW-0812">Transmembrane</keyword>
<feature type="transmembrane region" description="Helical" evidence="1">
    <location>
        <begin position="439"/>
        <end position="458"/>
    </location>
</feature>
<dbReference type="Proteomes" id="UP001470230">
    <property type="component" value="Unassembled WGS sequence"/>
</dbReference>
<feature type="transmembrane region" description="Helical" evidence="1">
    <location>
        <begin position="464"/>
        <end position="488"/>
    </location>
</feature>
<feature type="transmembrane region" description="Helical" evidence="1">
    <location>
        <begin position="215"/>
        <end position="236"/>
    </location>
</feature>
<feature type="transmembrane region" description="Helical" evidence="1">
    <location>
        <begin position="381"/>
        <end position="404"/>
    </location>
</feature>
<feature type="transmembrane region" description="Helical" evidence="1">
    <location>
        <begin position="294"/>
        <end position="321"/>
    </location>
</feature>
<evidence type="ECO:0000256" key="1">
    <source>
        <dbReference type="SAM" id="Phobius"/>
    </source>
</evidence>
<protein>
    <recommendedName>
        <fullName evidence="4">Transmembrane protein</fullName>
    </recommendedName>
</protein>
<feature type="transmembrane region" description="Helical" evidence="1">
    <location>
        <begin position="6"/>
        <end position="25"/>
    </location>
</feature>
<feature type="transmembrane region" description="Helical" evidence="1">
    <location>
        <begin position="188"/>
        <end position="208"/>
    </location>
</feature>
<keyword evidence="1" id="KW-0472">Membrane</keyword>
<organism evidence="2 3">
    <name type="scientific">Tritrichomonas musculus</name>
    <dbReference type="NCBI Taxonomy" id="1915356"/>
    <lineage>
        <taxon>Eukaryota</taxon>
        <taxon>Metamonada</taxon>
        <taxon>Parabasalia</taxon>
        <taxon>Tritrichomonadida</taxon>
        <taxon>Tritrichomonadidae</taxon>
        <taxon>Tritrichomonas</taxon>
    </lineage>
</organism>
<accession>A0ABR2LAU5</accession>
<feature type="transmembrane region" description="Helical" evidence="1">
    <location>
        <begin position="98"/>
        <end position="116"/>
    </location>
</feature>
<keyword evidence="1" id="KW-1133">Transmembrane helix</keyword>
<evidence type="ECO:0000313" key="2">
    <source>
        <dbReference type="EMBL" id="KAK8900480.1"/>
    </source>
</evidence>
<evidence type="ECO:0008006" key="4">
    <source>
        <dbReference type="Google" id="ProtNLM"/>
    </source>
</evidence>
<comment type="caution">
    <text evidence="2">The sequence shown here is derived from an EMBL/GenBank/DDBJ whole genome shotgun (WGS) entry which is preliminary data.</text>
</comment>
<sequence>MISILLALLFIGASGWLGFEVIFFLTQGKLHLLEIFSISFPVGMVIVSISSSFLNLFLFCTGVHFAAQLILSVIISIVLNKFNRKCRSDHSNFPKLSLFGVIMWSIVFSSLATFIFPTSDKIIRSGENDMLLEISMISSFTKGVNKKSNMLSGFQINILKGLTTRTEILPFLYCSLIKSIGCSLRLSIILPTIFLFISICFLSFSYIYRITHDHLIAFFAPPVMLLIAGLGFTHFINNNDRGNSAADFVFFYGSGVVNWGHPLVHNLLTSRINLLSLSLSLTVYLFLESDFYHLAGIVSIISFFVRPQSGFILFIAFFLYNIDIRGLKCSKNHHLKSNNTIYNRLKFYFIPFLIFSFLFLKKFSIEFKNPLWKSDISKDSFLPFLAFPFHAYGFGFLSLIFTFLQSPHRAILPIGLFYFLSIVSLQNEHRFNFFTTQTVVTPLIVAAICSGFSTLISLCSNPQLKGIVITSISFLVILMCLSSLCGIYNQINQSIKIFGENENDAAKWIDKNTNRKSVFAMPQKLNWNPAFARAGRVGYIGNIQALQDYIINNSYYFTTLAKFVDNPDHKIDVDYFIMKKEKDNWNKNLLNSKILNIVFNNSMFVIMSWKPLQD</sequence>
<reference evidence="2 3" key="1">
    <citation type="submission" date="2024-04" db="EMBL/GenBank/DDBJ databases">
        <title>Tritrichomonas musculus Genome.</title>
        <authorList>
            <person name="Alves-Ferreira E."/>
            <person name="Grigg M."/>
            <person name="Lorenzi H."/>
            <person name="Galac M."/>
        </authorList>
    </citation>
    <scope>NUCLEOTIDE SEQUENCE [LARGE SCALE GENOMIC DNA]</scope>
    <source>
        <strain evidence="2 3">EAF2021</strain>
    </source>
</reference>
<feature type="transmembrane region" description="Helical" evidence="1">
    <location>
        <begin position="341"/>
        <end position="360"/>
    </location>
</feature>
<feature type="transmembrane region" description="Helical" evidence="1">
    <location>
        <begin position="56"/>
        <end position="78"/>
    </location>
</feature>
<feature type="transmembrane region" description="Helical" evidence="1">
    <location>
        <begin position="410"/>
        <end position="427"/>
    </location>
</feature>
<dbReference type="EMBL" id="JAPFFF010000001">
    <property type="protein sequence ID" value="KAK8900480.1"/>
    <property type="molecule type" value="Genomic_DNA"/>
</dbReference>
<feature type="transmembrane region" description="Helical" evidence="1">
    <location>
        <begin position="32"/>
        <end position="50"/>
    </location>
</feature>
<evidence type="ECO:0000313" key="3">
    <source>
        <dbReference type="Proteomes" id="UP001470230"/>
    </source>
</evidence>
<keyword evidence="3" id="KW-1185">Reference proteome</keyword>